<reference evidence="8 9" key="1">
    <citation type="submission" date="2023-05" db="EMBL/GenBank/DDBJ databases">
        <title>B98-5 Cell Line De Novo Hybrid Assembly: An Optical Mapping Approach.</title>
        <authorList>
            <person name="Kananen K."/>
            <person name="Auerbach J.A."/>
            <person name="Kautto E."/>
            <person name="Blachly J.S."/>
        </authorList>
    </citation>
    <scope>NUCLEOTIDE SEQUENCE [LARGE SCALE GENOMIC DNA]</scope>
    <source>
        <strain evidence="8">B95-8</strain>
        <tissue evidence="8">Cell line</tissue>
    </source>
</reference>
<gene>
    <name evidence="8" type="primary">BPIFA2</name>
    <name evidence="8" type="ORF">P7K49_009583</name>
</gene>
<comment type="caution">
    <text evidence="8">The sequence shown here is derived from an EMBL/GenBank/DDBJ whole genome shotgun (WGS) entry which is preliminary data.</text>
</comment>
<comment type="similarity">
    <text evidence="2">Belongs to the BPI/LBP/Plunc superfamily. Plunc family.</text>
</comment>
<keyword evidence="3" id="KW-0964">Secreted</keyword>
<dbReference type="InterPro" id="IPR017942">
    <property type="entry name" value="Lipid-bd_serum_glycop_N"/>
</dbReference>
<dbReference type="InterPro" id="IPR017943">
    <property type="entry name" value="Bactericidal_perm-incr_a/b_dom"/>
</dbReference>
<organism evidence="8 9">
    <name type="scientific">Saguinus oedipus</name>
    <name type="common">Cotton-top tamarin</name>
    <name type="synonym">Oedipomidas oedipus</name>
    <dbReference type="NCBI Taxonomy" id="9490"/>
    <lineage>
        <taxon>Eukaryota</taxon>
        <taxon>Metazoa</taxon>
        <taxon>Chordata</taxon>
        <taxon>Craniata</taxon>
        <taxon>Vertebrata</taxon>
        <taxon>Euteleostomi</taxon>
        <taxon>Mammalia</taxon>
        <taxon>Eutheria</taxon>
        <taxon>Euarchontoglires</taxon>
        <taxon>Primates</taxon>
        <taxon>Haplorrhini</taxon>
        <taxon>Platyrrhini</taxon>
        <taxon>Cebidae</taxon>
        <taxon>Callitrichinae</taxon>
        <taxon>Saguinus</taxon>
    </lineage>
</organism>
<dbReference type="EMBL" id="JASSZA010000005">
    <property type="protein sequence ID" value="KAK2109837.1"/>
    <property type="molecule type" value="Genomic_DNA"/>
</dbReference>
<sequence length="305" mass="32734">MFSRVPADCAAGQESREHPPRNPLLTGTSASLLGNLGNDLSNVVDERKPVLDEGLKTIDNTLKGVPEKLKVDLGVLQQSAAWQLAKQKVQEAEKLLNNVVSKLLPTNTNILGLKISNSLILDVKAEPTDDGKGLNLRFPVTADVSETLPIIGQVVKLNASLDLLTAVRVEIDPQTHKPAAVLGECANDPTSISLSLLDGQSQVINKLVNTVINTVKSTVSVLVLKEICPLIRIFLHSLDVNFIQQVIGEGNEDGSVPGANERPQTTGASSFFWDLNDMGYCGKELGHWSQVNLGPIKRAVDASCV</sequence>
<proteinExistence type="inferred from homology"/>
<evidence type="ECO:0000256" key="3">
    <source>
        <dbReference type="ARBA" id="ARBA00022525"/>
    </source>
</evidence>
<feature type="region of interest" description="Disordered" evidence="6">
    <location>
        <begin position="1"/>
        <end position="26"/>
    </location>
</feature>
<feature type="domain" description="Lipid-binding serum glycoprotein N-terminal" evidence="7">
    <location>
        <begin position="73"/>
        <end position="238"/>
    </location>
</feature>
<evidence type="ECO:0000256" key="4">
    <source>
        <dbReference type="ARBA" id="ARBA00022729"/>
    </source>
</evidence>
<name>A0ABQ9VNJ3_SAGOE</name>
<evidence type="ECO:0000313" key="9">
    <source>
        <dbReference type="Proteomes" id="UP001266305"/>
    </source>
</evidence>
<dbReference type="PANTHER" id="PTHR47145:SF1">
    <property type="entry name" value="BPI FOLD-CONTAINING FAMILY A MEMBER 2"/>
    <property type="match status" value="1"/>
</dbReference>
<dbReference type="InterPro" id="IPR052507">
    <property type="entry name" value="BPI_fold-antibacterial"/>
</dbReference>
<dbReference type="Pfam" id="PF01273">
    <property type="entry name" value="LBP_BPI_CETP"/>
    <property type="match status" value="1"/>
</dbReference>
<evidence type="ECO:0000259" key="7">
    <source>
        <dbReference type="Pfam" id="PF01273"/>
    </source>
</evidence>
<evidence type="ECO:0000256" key="2">
    <source>
        <dbReference type="ARBA" id="ARBA00009020"/>
    </source>
</evidence>
<dbReference type="Gene3D" id="3.15.10.10">
    <property type="entry name" value="Bactericidal permeability-increasing protein, domain 1"/>
    <property type="match status" value="1"/>
</dbReference>
<comment type="subcellular location">
    <subcellularLocation>
        <location evidence="1">Secreted</location>
    </subcellularLocation>
</comment>
<evidence type="ECO:0000313" key="8">
    <source>
        <dbReference type="EMBL" id="KAK2109837.1"/>
    </source>
</evidence>
<protein>
    <submittedName>
        <fullName evidence="8">BPI fold-containing A member 2</fullName>
    </submittedName>
</protein>
<evidence type="ECO:0000256" key="1">
    <source>
        <dbReference type="ARBA" id="ARBA00004613"/>
    </source>
</evidence>
<keyword evidence="4" id="KW-0732">Signal</keyword>
<accession>A0ABQ9VNJ3</accession>
<keyword evidence="5" id="KW-1015">Disulfide bond</keyword>
<keyword evidence="9" id="KW-1185">Reference proteome</keyword>
<dbReference type="PANTHER" id="PTHR47145">
    <property type="entry name" value="BPI FOLD-CONTAINING FAMILY A MEMBER 2"/>
    <property type="match status" value="1"/>
</dbReference>
<evidence type="ECO:0000256" key="6">
    <source>
        <dbReference type="SAM" id="MobiDB-lite"/>
    </source>
</evidence>
<dbReference type="SUPFAM" id="SSF55394">
    <property type="entry name" value="Bactericidal permeability-increasing protein, BPI"/>
    <property type="match status" value="1"/>
</dbReference>
<dbReference type="Proteomes" id="UP001266305">
    <property type="component" value="Unassembled WGS sequence"/>
</dbReference>
<evidence type="ECO:0000256" key="5">
    <source>
        <dbReference type="ARBA" id="ARBA00023157"/>
    </source>
</evidence>